<dbReference type="GO" id="GO:0016787">
    <property type="term" value="F:hydrolase activity"/>
    <property type="evidence" value="ECO:0007669"/>
    <property type="project" value="UniProtKB-KW"/>
</dbReference>
<organism evidence="4 5">
    <name type="scientific">Lecanosticta acicola</name>
    <dbReference type="NCBI Taxonomy" id="111012"/>
    <lineage>
        <taxon>Eukaryota</taxon>
        <taxon>Fungi</taxon>
        <taxon>Dikarya</taxon>
        <taxon>Ascomycota</taxon>
        <taxon>Pezizomycotina</taxon>
        <taxon>Dothideomycetes</taxon>
        <taxon>Dothideomycetidae</taxon>
        <taxon>Mycosphaerellales</taxon>
        <taxon>Mycosphaerellaceae</taxon>
        <taxon>Lecanosticta</taxon>
    </lineage>
</organism>
<dbReference type="Proteomes" id="UP001296104">
    <property type="component" value="Unassembled WGS sequence"/>
</dbReference>
<evidence type="ECO:0000256" key="2">
    <source>
        <dbReference type="ARBA" id="ARBA00038334"/>
    </source>
</evidence>
<accession>A0AAI8Z4V5</accession>
<gene>
    <name evidence="4" type="ORF">LECACI_7A007569</name>
</gene>
<dbReference type="PANTHER" id="PTHR43329">
    <property type="entry name" value="EPOXIDE HYDROLASE"/>
    <property type="match status" value="1"/>
</dbReference>
<keyword evidence="1 4" id="KW-0378">Hydrolase</keyword>
<dbReference type="InterPro" id="IPR029058">
    <property type="entry name" value="AB_hydrolase_fold"/>
</dbReference>
<name>A0AAI8Z4V5_9PEZI</name>
<feature type="domain" description="AB hydrolase-1" evidence="3">
    <location>
        <begin position="42"/>
        <end position="150"/>
    </location>
</feature>
<sequence length="344" mass="38507">MTNQIDKLRVTGDNRYTRKSTVVNGRKWYYLDAPSSAPERGTIFLIHGFPDLSFTWRYQIPLLTSLGLHCIALDCMGYGSTGTSDSLSNFGFKAHADAIATIAQENHISHAIIGGHDWGGITVYRVAQYYPSLITHIFSVCTPFTPPVEAFIGTRELVRSGKVPQFGYQLQFGSEEGVVERAVDGDEGRMRKFLNGLYGGKTEGGKKFMDPRTGVDLGIVAKGEVERSVLMSEEEIDFYVQEFMKNGIHGPLNWYRTRKVNWEDEKSIPASLRTTIRQPVLYILATKDEVLTRDMGRNMETMCPNLTRGEVPAGHWALWQTPEQINGLLKGWVEGVVFGGKSKL</sequence>
<dbReference type="InterPro" id="IPR000073">
    <property type="entry name" value="AB_hydrolase_1"/>
</dbReference>
<evidence type="ECO:0000259" key="3">
    <source>
        <dbReference type="Pfam" id="PF00561"/>
    </source>
</evidence>
<proteinExistence type="inferred from homology"/>
<dbReference type="Pfam" id="PF00561">
    <property type="entry name" value="Abhydrolase_1"/>
    <property type="match status" value="1"/>
</dbReference>
<evidence type="ECO:0000313" key="5">
    <source>
        <dbReference type="Proteomes" id="UP001296104"/>
    </source>
</evidence>
<comment type="caution">
    <text evidence="4">The sequence shown here is derived from an EMBL/GenBank/DDBJ whole genome shotgun (WGS) entry which is preliminary data.</text>
</comment>
<dbReference type="InterPro" id="IPR000639">
    <property type="entry name" value="Epox_hydrolase-like"/>
</dbReference>
<dbReference type="AlphaFoldDB" id="A0AAI8Z4V5"/>
<reference evidence="4" key="1">
    <citation type="submission" date="2023-11" db="EMBL/GenBank/DDBJ databases">
        <authorList>
            <person name="Alioto T."/>
            <person name="Alioto T."/>
            <person name="Gomez Garrido J."/>
        </authorList>
    </citation>
    <scope>NUCLEOTIDE SEQUENCE</scope>
</reference>
<comment type="similarity">
    <text evidence="2">Belongs to the AB hydrolase superfamily. Epoxide hydrolase family.</text>
</comment>
<dbReference type="EMBL" id="CAVMBE010000063">
    <property type="protein sequence ID" value="CAK4032411.1"/>
    <property type="molecule type" value="Genomic_DNA"/>
</dbReference>
<protein>
    <submittedName>
        <fullName evidence="4">Related to epoxide hydrolase</fullName>
    </submittedName>
</protein>
<dbReference type="PRINTS" id="PR00412">
    <property type="entry name" value="EPOXHYDRLASE"/>
</dbReference>
<dbReference type="SUPFAM" id="SSF53474">
    <property type="entry name" value="alpha/beta-Hydrolases"/>
    <property type="match status" value="1"/>
</dbReference>
<evidence type="ECO:0000313" key="4">
    <source>
        <dbReference type="EMBL" id="CAK4032411.1"/>
    </source>
</evidence>
<evidence type="ECO:0000256" key="1">
    <source>
        <dbReference type="ARBA" id="ARBA00022801"/>
    </source>
</evidence>
<dbReference type="Gene3D" id="3.40.50.1820">
    <property type="entry name" value="alpha/beta hydrolase"/>
    <property type="match status" value="1"/>
</dbReference>
<keyword evidence="5" id="KW-1185">Reference proteome</keyword>